<name>A0A6J1VN91_9SAUR</name>
<feature type="region of interest" description="Disordered" evidence="1">
    <location>
        <begin position="133"/>
        <end position="178"/>
    </location>
</feature>
<feature type="compositionally biased region" description="Basic and acidic residues" evidence="1">
    <location>
        <begin position="327"/>
        <end position="338"/>
    </location>
</feature>
<accession>A0A6J1VN91</accession>
<organism evidence="3 4">
    <name type="scientific">Notechis scutatus</name>
    <name type="common">mainland tiger snake</name>
    <dbReference type="NCBI Taxonomy" id="8663"/>
    <lineage>
        <taxon>Eukaryota</taxon>
        <taxon>Metazoa</taxon>
        <taxon>Chordata</taxon>
        <taxon>Craniata</taxon>
        <taxon>Vertebrata</taxon>
        <taxon>Euteleostomi</taxon>
        <taxon>Lepidosauria</taxon>
        <taxon>Squamata</taxon>
        <taxon>Bifurcata</taxon>
        <taxon>Unidentata</taxon>
        <taxon>Episquamata</taxon>
        <taxon>Toxicofera</taxon>
        <taxon>Serpentes</taxon>
        <taxon>Colubroidea</taxon>
        <taxon>Elapidae</taxon>
        <taxon>Hydrophiinae</taxon>
        <taxon>Notechis</taxon>
    </lineage>
</organism>
<protein>
    <submittedName>
        <fullName evidence="4">Uncharacterized protein LOC113426447</fullName>
    </submittedName>
</protein>
<feature type="compositionally biased region" description="Acidic residues" evidence="1">
    <location>
        <begin position="339"/>
        <end position="354"/>
    </location>
</feature>
<evidence type="ECO:0000313" key="4">
    <source>
        <dbReference type="RefSeq" id="XP_026544602.1"/>
    </source>
</evidence>
<dbReference type="Proteomes" id="UP000504612">
    <property type="component" value="Unplaced"/>
</dbReference>
<feature type="compositionally biased region" description="Basic residues" evidence="1">
    <location>
        <begin position="157"/>
        <end position="169"/>
    </location>
</feature>
<keyword evidence="3" id="KW-1185">Reference proteome</keyword>
<feature type="region of interest" description="Disordered" evidence="1">
    <location>
        <begin position="326"/>
        <end position="354"/>
    </location>
</feature>
<reference evidence="4" key="1">
    <citation type="submission" date="2025-08" db="UniProtKB">
        <authorList>
            <consortium name="RefSeq"/>
        </authorList>
    </citation>
    <scope>IDENTIFICATION</scope>
</reference>
<evidence type="ECO:0000313" key="3">
    <source>
        <dbReference type="Proteomes" id="UP000504612"/>
    </source>
</evidence>
<dbReference type="KEGG" id="nss:113426447"/>
<dbReference type="InterPro" id="IPR054722">
    <property type="entry name" value="PolX-like_BBD"/>
</dbReference>
<feature type="domain" description="Retrovirus-related Pol polyprotein from transposon TNT 1-94-like beta-barrel" evidence="2">
    <location>
        <begin position="201"/>
        <end position="273"/>
    </location>
</feature>
<sequence>MSEHLLNLNATRSDLLQRGETITEGSFISIIINSLDSSWDYFLNQLDNLNYDNISFETLSGRLVAADNLRKDRALLHKEHRVVKRVNFVEQVNALLGCYTRGSRDHFKKNCPKAFKGREPIKHPLPYYTSYQRERSNSGQRYQGRHPSSQRHDVNLRRRKSSSPRRSRRSSWENNRTDTDSVNGIRDVELNLGVNIREQCWLIDSGATAHTSCNRELFTCLDEVSFNIKVANQKFMQVVGKGDIHIPGLGRIKEVLFIPEIPYNVLSVIKLSKGTKIKVLFKVSTIQLTNDSKEVGDVIVTSRLSYFIPTINTTAQIIANLSNDGVKNGKEEREKDDNADSDTSDGEIEGESDNDINDVSVENVVIKTNDSKHISIGKPLHNNCAHILHR</sequence>
<dbReference type="GeneID" id="113426447"/>
<evidence type="ECO:0000259" key="2">
    <source>
        <dbReference type="Pfam" id="PF22936"/>
    </source>
</evidence>
<dbReference type="AlphaFoldDB" id="A0A6J1VN91"/>
<evidence type="ECO:0000256" key="1">
    <source>
        <dbReference type="SAM" id="MobiDB-lite"/>
    </source>
</evidence>
<dbReference type="Pfam" id="PF22936">
    <property type="entry name" value="Pol_BBD"/>
    <property type="match status" value="1"/>
</dbReference>
<gene>
    <name evidence="4" type="primary">LOC113426447</name>
</gene>
<proteinExistence type="predicted"/>
<dbReference type="RefSeq" id="XP_026544602.1">
    <property type="nucleotide sequence ID" value="XM_026688817.1"/>
</dbReference>